<protein>
    <submittedName>
        <fullName evidence="2">Tryptophan-rich sensory protein</fullName>
    </submittedName>
</protein>
<dbReference type="EMBL" id="SCFR01000014">
    <property type="protein sequence ID" value="TFF65957.1"/>
    <property type="molecule type" value="Genomic_DNA"/>
</dbReference>
<dbReference type="InterPro" id="IPR038330">
    <property type="entry name" value="TspO/MBR-related_sf"/>
</dbReference>
<feature type="transmembrane region" description="Helical" evidence="1">
    <location>
        <begin position="148"/>
        <end position="170"/>
    </location>
</feature>
<evidence type="ECO:0000313" key="3">
    <source>
        <dbReference type="Proteomes" id="UP000297454"/>
    </source>
</evidence>
<feature type="transmembrane region" description="Helical" evidence="1">
    <location>
        <begin position="176"/>
        <end position="197"/>
    </location>
</feature>
<feature type="transmembrane region" description="Helical" evidence="1">
    <location>
        <begin position="52"/>
        <end position="74"/>
    </location>
</feature>
<keyword evidence="1" id="KW-0812">Transmembrane</keyword>
<organism evidence="2 3">
    <name type="scientific">Helcococcus ovis</name>
    <dbReference type="NCBI Taxonomy" id="72026"/>
    <lineage>
        <taxon>Bacteria</taxon>
        <taxon>Bacillati</taxon>
        <taxon>Bacillota</taxon>
        <taxon>Tissierellia</taxon>
        <taxon>Tissierellales</taxon>
        <taxon>Peptoniphilaceae</taxon>
        <taxon>Helcococcus</taxon>
    </lineage>
</organism>
<evidence type="ECO:0000256" key="1">
    <source>
        <dbReference type="SAM" id="Phobius"/>
    </source>
</evidence>
<dbReference type="Proteomes" id="UP000297454">
    <property type="component" value="Unassembled WGS sequence"/>
</dbReference>
<keyword evidence="3" id="KW-1185">Reference proteome</keyword>
<reference evidence="2 3" key="1">
    <citation type="submission" date="2019-01" db="EMBL/GenBank/DDBJ databases">
        <title>Draft Genome Sequences of Helcococcus ovis Strains Isolated from the Uterus and Vagina of Dairy Cows with Metritis.</title>
        <authorList>
            <person name="Cunha F."/>
            <person name="Jeon S.J."/>
            <person name="Kutzer P."/>
            <person name="Galvao K.N."/>
        </authorList>
    </citation>
    <scope>NUCLEOTIDE SEQUENCE [LARGE SCALE GENOMIC DNA]</scope>
    <source>
        <strain evidence="2 3">KG-37</strain>
    </source>
</reference>
<keyword evidence="1" id="KW-1133">Transmembrane helix</keyword>
<sequence length="263" mass="29763">MKTISTRVKSWINLIAFVITLIVNYLTASGFINGMSQKAVSNKYNTLITPAGFAFSIWGLIYLLIGISLVYMLLKNKETKVKILINIITPIFLFNCLFNILWNISFSYEKIGISTIFIFLMLINLILINKKLYDYRKEIEYRLTSVAFGIYGGWITIASSVNILAFLISINWDGFGISQTIWAPIILLITIIISTLVNMKLNNAVYLLPIAWAIFGIIMKMNNGDNQTIYGPYIMPLGIIGIGILVVLSIIQFKKNNYCVIKK</sequence>
<dbReference type="Gene3D" id="1.20.1260.100">
    <property type="entry name" value="TspO/MBR protein"/>
    <property type="match status" value="1"/>
</dbReference>
<accession>A0A4R9C1L9</accession>
<evidence type="ECO:0000313" key="2">
    <source>
        <dbReference type="EMBL" id="TFF65957.1"/>
    </source>
</evidence>
<dbReference type="PANTHER" id="PTHR33802:SF1">
    <property type="entry name" value="XK-RELATED PROTEIN"/>
    <property type="match status" value="1"/>
</dbReference>
<feature type="transmembrane region" description="Helical" evidence="1">
    <location>
        <begin position="233"/>
        <end position="253"/>
    </location>
</feature>
<keyword evidence="1" id="KW-0472">Membrane</keyword>
<name>A0A4R9C1L9_9FIRM</name>
<feature type="transmembrane region" description="Helical" evidence="1">
    <location>
        <begin position="111"/>
        <end position="128"/>
    </location>
</feature>
<feature type="transmembrane region" description="Helical" evidence="1">
    <location>
        <begin position="12"/>
        <end position="32"/>
    </location>
</feature>
<dbReference type="PANTHER" id="PTHR33802">
    <property type="entry name" value="SI:CH211-161H7.5-RELATED"/>
    <property type="match status" value="1"/>
</dbReference>
<proteinExistence type="predicted"/>
<feature type="transmembrane region" description="Helical" evidence="1">
    <location>
        <begin position="204"/>
        <end position="221"/>
    </location>
</feature>
<dbReference type="AlphaFoldDB" id="A0A4R9C1L9"/>
<comment type="caution">
    <text evidence="2">The sequence shown here is derived from an EMBL/GenBank/DDBJ whole genome shotgun (WGS) entry which is preliminary data.</text>
</comment>
<gene>
    <name evidence="2" type="ORF">EQF91_04810</name>
</gene>
<feature type="transmembrane region" description="Helical" evidence="1">
    <location>
        <begin position="83"/>
        <end position="105"/>
    </location>
</feature>
<dbReference type="RefSeq" id="WP_134744460.1">
    <property type="nucleotide sequence ID" value="NZ_JBFNFK010000005.1"/>
</dbReference>